<dbReference type="Pfam" id="PF00486">
    <property type="entry name" value="Trans_reg_C"/>
    <property type="match status" value="1"/>
</dbReference>
<dbReference type="InterPro" id="IPR011006">
    <property type="entry name" value="CheY-like_superfamily"/>
</dbReference>
<dbReference type="EMBL" id="JBHUIT010000027">
    <property type="protein sequence ID" value="MFD2257379.1"/>
    <property type="molecule type" value="Genomic_DNA"/>
</dbReference>
<dbReference type="InterPro" id="IPR001867">
    <property type="entry name" value="OmpR/PhoB-type_DNA-bd"/>
</dbReference>
<sequence>MRILIVEDNQKTARAIRNGLKAEGYEAVVAKTGNEGYRFITEEAFDLIVLDWMLPERSGIELLRVLRNLALKPPVLLLTARDSVEDRVMGLDSGADDYLVKPFDFTELLARLRALMRRAIHEEVMRKQIGDLVIDLRSRQAWRAGEEIILTPREYDFLAFLVRYEGQAVTRQMLAKEVWREPNRSTPLDNVIDVHIARLRRKIDDGRPQKLIKTVRGVGFLLSSNLEATA</sequence>
<dbReference type="Proteomes" id="UP001597375">
    <property type="component" value="Unassembled WGS sequence"/>
</dbReference>
<dbReference type="InterPro" id="IPR036388">
    <property type="entry name" value="WH-like_DNA-bd_sf"/>
</dbReference>
<name>A0ABW5DA38_9BACT</name>
<dbReference type="SUPFAM" id="SSF52172">
    <property type="entry name" value="CheY-like"/>
    <property type="match status" value="1"/>
</dbReference>
<dbReference type="Pfam" id="PF00072">
    <property type="entry name" value="Response_reg"/>
    <property type="match status" value="1"/>
</dbReference>
<gene>
    <name evidence="10" type="ORF">ACFSSA_11905</name>
</gene>
<evidence type="ECO:0000256" key="3">
    <source>
        <dbReference type="ARBA" id="ARBA00023015"/>
    </source>
</evidence>
<keyword evidence="5" id="KW-0804">Transcription</keyword>
<dbReference type="SMART" id="SM00862">
    <property type="entry name" value="Trans_reg_C"/>
    <property type="match status" value="1"/>
</dbReference>
<organism evidence="10 11">
    <name type="scientific">Luteolibacter algae</name>
    <dbReference type="NCBI Taxonomy" id="454151"/>
    <lineage>
        <taxon>Bacteria</taxon>
        <taxon>Pseudomonadati</taxon>
        <taxon>Verrucomicrobiota</taxon>
        <taxon>Verrucomicrobiia</taxon>
        <taxon>Verrucomicrobiales</taxon>
        <taxon>Verrucomicrobiaceae</taxon>
        <taxon>Luteolibacter</taxon>
    </lineage>
</organism>
<dbReference type="InterPro" id="IPR001789">
    <property type="entry name" value="Sig_transdc_resp-reg_receiver"/>
</dbReference>
<dbReference type="Gene3D" id="1.10.10.10">
    <property type="entry name" value="Winged helix-like DNA-binding domain superfamily/Winged helix DNA-binding domain"/>
    <property type="match status" value="1"/>
</dbReference>
<dbReference type="CDD" id="cd19935">
    <property type="entry name" value="REC_OmpR_CusR-like"/>
    <property type="match status" value="1"/>
</dbReference>
<keyword evidence="1 6" id="KW-0597">Phosphoprotein</keyword>
<dbReference type="Gene3D" id="6.10.250.690">
    <property type="match status" value="1"/>
</dbReference>
<evidence type="ECO:0000256" key="4">
    <source>
        <dbReference type="ARBA" id="ARBA00023125"/>
    </source>
</evidence>
<dbReference type="SMART" id="SM00448">
    <property type="entry name" value="REC"/>
    <property type="match status" value="1"/>
</dbReference>
<feature type="modified residue" description="4-aspartylphosphate" evidence="6">
    <location>
        <position position="51"/>
    </location>
</feature>
<evidence type="ECO:0000256" key="7">
    <source>
        <dbReference type="PROSITE-ProRule" id="PRU01091"/>
    </source>
</evidence>
<accession>A0ABW5DA38</accession>
<keyword evidence="2" id="KW-0902">Two-component regulatory system</keyword>
<dbReference type="CDD" id="cd00383">
    <property type="entry name" value="trans_reg_C"/>
    <property type="match status" value="1"/>
</dbReference>
<evidence type="ECO:0000259" key="9">
    <source>
        <dbReference type="PROSITE" id="PS51755"/>
    </source>
</evidence>
<keyword evidence="3" id="KW-0805">Transcription regulation</keyword>
<evidence type="ECO:0000313" key="11">
    <source>
        <dbReference type="Proteomes" id="UP001597375"/>
    </source>
</evidence>
<feature type="DNA-binding region" description="OmpR/PhoB-type" evidence="7">
    <location>
        <begin position="124"/>
        <end position="224"/>
    </location>
</feature>
<evidence type="ECO:0000313" key="10">
    <source>
        <dbReference type="EMBL" id="MFD2257379.1"/>
    </source>
</evidence>
<dbReference type="PROSITE" id="PS50110">
    <property type="entry name" value="RESPONSE_REGULATORY"/>
    <property type="match status" value="1"/>
</dbReference>
<protein>
    <submittedName>
        <fullName evidence="10">Response regulator transcription factor</fullName>
    </submittedName>
</protein>
<dbReference type="PANTHER" id="PTHR48111">
    <property type="entry name" value="REGULATOR OF RPOS"/>
    <property type="match status" value="1"/>
</dbReference>
<evidence type="ECO:0000256" key="1">
    <source>
        <dbReference type="ARBA" id="ARBA00022553"/>
    </source>
</evidence>
<reference evidence="11" key="1">
    <citation type="journal article" date="2019" name="Int. J. Syst. Evol. Microbiol.">
        <title>The Global Catalogue of Microorganisms (GCM) 10K type strain sequencing project: providing services to taxonomists for standard genome sequencing and annotation.</title>
        <authorList>
            <consortium name="The Broad Institute Genomics Platform"/>
            <consortium name="The Broad Institute Genome Sequencing Center for Infectious Disease"/>
            <person name="Wu L."/>
            <person name="Ma J."/>
        </authorList>
    </citation>
    <scope>NUCLEOTIDE SEQUENCE [LARGE SCALE GENOMIC DNA]</scope>
    <source>
        <strain evidence="11">CGMCC 4.7106</strain>
    </source>
</reference>
<keyword evidence="11" id="KW-1185">Reference proteome</keyword>
<evidence type="ECO:0000259" key="8">
    <source>
        <dbReference type="PROSITE" id="PS50110"/>
    </source>
</evidence>
<comment type="caution">
    <text evidence="10">The sequence shown here is derived from an EMBL/GenBank/DDBJ whole genome shotgun (WGS) entry which is preliminary data.</text>
</comment>
<feature type="domain" description="OmpR/PhoB-type" evidence="9">
    <location>
        <begin position="124"/>
        <end position="224"/>
    </location>
</feature>
<dbReference type="PROSITE" id="PS51755">
    <property type="entry name" value="OMPR_PHOB"/>
    <property type="match status" value="1"/>
</dbReference>
<dbReference type="PANTHER" id="PTHR48111:SF22">
    <property type="entry name" value="REGULATOR OF RPOS"/>
    <property type="match status" value="1"/>
</dbReference>
<feature type="domain" description="Response regulatory" evidence="8">
    <location>
        <begin position="2"/>
        <end position="116"/>
    </location>
</feature>
<evidence type="ECO:0000256" key="6">
    <source>
        <dbReference type="PROSITE-ProRule" id="PRU00169"/>
    </source>
</evidence>
<keyword evidence="4 7" id="KW-0238">DNA-binding</keyword>
<dbReference type="InterPro" id="IPR039420">
    <property type="entry name" value="WalR-like"/>
</dbReference>
<dbReference type="RefSeq" id="WP_386820664.1">
    <property type="nucleotide sequence ID" value="NZ_JBHUIT010000027.1"/>
</dbReference>
<evidence type="ECO:0000256" key="5">
    <source>
        <dbReference type="ARBA" id="ARBA00023163"/>
    </source>
</evidence>
<proteinExistence type="predicted"/>
<evidence type="ECO:0000256" key="2">
    <source>
        <dbReference type="ARBA" id="ARBA00023012"/>
    </source>
</evidence>
<dbReference type="Gene3D" id="3.40.50.2300">
    <property type="match status" value="1"/>
</dbReference>